<evidence type="ECO:0000313" key="3">
    <source>
        <dbReference type="Proteomes" id="UP001149821"/>
    </source>
</evidence>
<dbReference type="EMBL" id="JAJUBB010000001">
    <property type="protein sequence ID" value="MDD1779751.1"/>
    <property type="molecule type" value="Genomic_DNA"/>
</dbReference>
<sequence>MDKQDATTFVHDLYHAVDRKDVGYLSDVLAEQCRFRLGNNPEVINKGQILEGNRHFFESIKSMSHSIEEVVFQAPEESGAAKVNCYGSVYYERLDGSNTSAVFATHLQVEKGLITDYLVFADLSAL</sequence>
<dbReference type="Pfam" id="PF12680">
    <property type="entry name" value="SnoaL_2"/>
    <property type="match status" value="1"/>
</dbReference>
<dbReference type="InterPro" id="IPR032710">
    <property type="entry name" value="NTF2-like_dom_sf"/>
</dbReference>
<comment type="caution">
    <text evidence="2">The sequence shown here is derived from an EMBL/GenBank/DDBJ whole genome shotgun (WGS) entry which is preliminary data.</text>
</comment>
<evidence type="ECO:0000259" key="1">
    <source>
        <dbReference type="Pfam" id="PF12680"/>
    </source>
</evidence>
<gene>
    <name evidence="2" type="ORF">LRP49_00955</name>
</gene>
<dbReference type="Gene3D" id="3.10.450.50">
    <property type="match status" value="1"/>
</dbReference>
<keyword evidence="3" id="KW-1185">Reference proteome</keyword>
<dbReference type="Proteomes" id="UP001149821">
    <property type="component" value="Unassembled WGS sequence"/>
</dbReference>
<evidence type="ECO:0000313" key="2">
    <source>
        <dbReference type="EMBL" id="MDD1779751.1"/>
    </source>
</evidence>
<reference evidence="2" key="1">
    <citation type="submission" date="2021-12" db="EMBL/GenBank/DDBJ databases">
        <title>Enterovibrio ZSDZ35 sp. nov. and Enterovibrio ZSDZ42 sp. nov., isolated from coastal seawater in Qingdao.</title>
        <authorList>
            <person name="Zhang P."/>
        </authorList>
    </citation>
    <scope>NUCLEOTIDE SEQUENCE</scope>
    <source>
        <strain evidence="2">ZSDZ35</strain>
    </source>
</reference>
<proteinExistence type="predicted"/>
<dbReference type="SUPFAM" id="SSF54427">
    <property type="entry name" value="NTF2-like"/>
    <property type="match status" value="1"/>
</dbReference>
<dbReference type="RefSeq" id="WP_274139558.1">
    <property type="nucleotide sequence ID" value="NZ_JAJUBB010000001.1"/>
</dbReference>
<name>A0ABT5QFJ4_9GAMM</name>
<dbReference type="InterPro" id="IPR037401">
    <property type="entry name" value="SnoaL-like"/>
</dbReference>
<accession>A0ABT5QFJ4</accession>
<organism evidence="2 3">
    <name type="scientific">Enterovibrio qingdaonensis</name>
    <dbReference type="NCBI Taxonomy" id="2899818"/>
    <lineage>
        <taxon>Bacteria</taxon>
        <taxon>Pseudomonadati</taxon>
        <taxon>Pseudomonadota</taxon>
        <taxon>Gammaproteobacteria</taxon>
        <taxon>Vibrionales</taxon>
        <taxon>Vibrionaceae</taxon>
        <taxon>Enterovibrio</taxon>
    </lineage>
</organism>
<protein>
    <submittedName>
        <fullName evidence="2">Nuclear transport factor 2 family protein</fullName>
    </submittedName>
</protein>
<feature type="domain" description="SnoaL-like" evidence="1">
    <location>
        <begin position="10"/>
        <end position="116"/>
    </location>
</feature>